<dbReference type="EMBL" id="KV907497">
    <property type="protein sequence ID" value="OOF97620.1"/>
    <property type="molecule type" value="Genomic_DNA"/>
</dbReference>
<dbReference type="Pfam" id="PF06966">
    <property type="entry name" value="DUF1295"/>
    <property type="match status" value="1"/>
</dbReference>
<feature type="transmembrane region" description="Helical" evidence="1">
    <location>
        <begin position="138"/>
        <end position="160"/>
    </location>
</feature>
<sequence length="259" mass="28311">MAGNNLHDNVLRTKAPSVLGRAVFVGLRGLDVFWQYHLLSQGWLTRAIEKLGGHAIPESAIWSSSGFLPRPYYAVVLMLSLGSSVKQILAMLLVSEQETPVASAAMIATFNTVVNTVNALLSVWMATCPASSSGSSSLIANPTIVVGMAAYAVGILTEMVSELQRRTFKRNPANKGKPYSGGLFSLARQINYGGYTLWRAGYATITGGAAWGTFVFSFFFYDFAVRGVPVLDEYLVKRYGEPYKKVKRRVKYSLIPGIY</sequence>
<feature type="transmembrane region" description="Helical" evidence="1">
    <location>
        <begin position="72"/>
        <end position="94"/>
    </location>
</feature>
<evidence type="ECO:0000313" key="2">
    <source>
        <dbReference type="EMBL" id="OOF97620.1"/>
    </source>
</evidence>
<evidence type="ECO:0000313" key="3">
    <source>
        <dbReference type="Proteomes" id="UP000188318"/>
    </source>
</evidence>
<reference evidence="3" key="1">
    <citation type="journal article" date="2017" name="Genome Biol.">
        <title>Comparative genomics reveals high biological diversity and specific adaptations in the industrially and medically important fungal genus Aspergillus.</title>
        <authorList>
            <person name="de Vries R.P."/>
            <person name="Riley R."/>
            <person name="Wiebenga A."/>
            <person name="Aguilar-Osorio G."/>
            <person name="Amillis S."/>
            <person name="Uchima C.A."/>
            <person name="Anderluh G."/>
            <person name="Asadollahi M."/>
            <person name="Askin M."/>
            <person name="Barry K."/>
            <person name="Battaglia E."/>
            <person name="Bayram O."/>
            <person name="Benocci T."/>
            <person name="Braus-Stromeyer S.A."/>
            <person name="Caldana C."/>
            <person name="Canovas D."/>
            <person name="Cerqueira G.C."/>
            <person name="Chen F."/>
            <person name="Chen W."/>
            <person name="Choi C."/>
            <person name="Clum A."/>
            <person name="Dos Santos R.A."/>
            <person name="Damasio A.R."/>
            <person name="Diallinas G."/>
            <person name="Emri T."/>
            <person name="Fekete E."/>
            <person name="Flipphi M."/>
            <person name="Freyberg S."/>
            <person name="Gallo A."/>
            <person name="Gournas C."/>
            <person name="Habgood R."/>
            <person name="Hainaut M."/>
            <person name="Harispe M.L."/>
            <person name="Henrissat B."/>
            <person name="Hilden K.S."/>
            <person name="Hope R."/>
            <person name="Hossain A."/>
            <person name="Karabika E."/>
            <person name="Karaffa L."/>
            <person name="Karanyi Z."/>
            <person name="Krasevec N."/>
            <person name="Kuo A."/>
            <person name="Kusch H."/>
            <person name="LaButti K."/>
            <person name="Lagendijk E.L."/>
            <person name="Lapidus A."/>
            <person name="Levasseur A."/>
            <person name="Lindquist E."/>
            <person name="Lipzen A."/>
            <person name="Logrieco A.F."/>
            <person name="MacCabe A."/>
            <person name="Maekelae M.R."/>
            <person name="Malavazi I."/>
            <person name="Melin P."/>
            <person name="Meyer V."/>
            <person name="Mielnichuk N."/>
            <person name="Miskei M."/>
            <person name="Molnar A.P."/>
            <person name="Mule G."/>
            <person name="Ngan C.Y."/>
            <person name="Orejas M."/>
            <person name="Orosz E."/>
            <person name="Ouedraogo J.P."/>
            <person name="Overkamp K.M."/>
            <person name="Park H.-S."/>
            <person name="Perrone G."/>
            <person name="Piumi F."/>
            <person name="Punt P.J."/>
            <person name="Ram A.F."/>
            <person name="Ramon A."/>
            <person name="Rauscher S."/>
            <person name="Record E."/>
            <person name="Riano-Pachon D.M."/>
            <person name="Robert V."/>
            <person name="Roehrig J."/>
            <person name="Ruller R."/>
            <person name="Salamov A."/>
            <person name="Salih N.S."/>
            <person name="Samson R.A."/>
            <person name="Sandor E."/>
            <person name="Sanguinetti M."/>
            <person name="Schuetze T."/>
            <person name="Sepcic K."/>
            <person name="Shelest E."/>
            <person name="Sherlock G."/>
            <person name="Sophianopoulou V."/>
            <person name="Squina F.M."/>
            <person name="Sun H."/>
            <person name="Susca A."/>
            <person name="Todd R.B."/>
            <person name="Tsang A."/>
            <person name="Unkles S.E."/>
            <person name="van de Wiele N."/>
            <person name="van Rossen-Uffink D."/>
            <person name="Oliveira J.V."/>
            <person name="Vesth T.C."/>
            <person name="Visser J."/>
            <person name="Yu J.-H."/>
            <person name="Zhou M."/>
            <person name="Andersen M.R."/>
            <person name="Archer D.B."/>
            <person name="Baker S.E."/>
            <person name="Benoit I."/>
            <person name="Brakhage A.A."/>
            <person name="Braus G.H."/>
            <person name="Fischer R."/>
            <person name="Frisvad J.C."/>
            <person name="Goldman G.H."/>
            <person name="Houbraken J."/>
            <person name="Oakley B."/>
            <person name="Pocsi I."/>
            <person name="Scazzocchio C."/>
            <person name="Seiboth B."/>
            <person name="vanKuyk P.A."/>
            <person name="Wortman J."/>
            <person name="Dyer P.S."/>
            <person name="Grigoriev I.V."/>
        </authorList>
    </citation>
    <scope>NUCLEOTIDE SEQUENCE [LARGE SCALE GENOMIC DNA]</scope>
    <source>
        <strain evidence="3">ITEM 5010</strain>
    </source>
</reference>
<dbReference type="AlphaFoldDB" id="A0A1R3RT35"/>
<keyword evidence="1" id="KW-1133">Transmembrane helix</keyword>
<keyword evidence="1" id="KW-0472">Membrane</keyword>
<dbReference type="OMA" id="AAFHIWH"/>
<dbReference type="Proteomes" id="UP000188318">
    <property type="component" value="Unassembled WGS sequence"/>
</dbReference>
<dbReference type="OrthoDB" id="67965at2759"/>
<keyword evidence="1" id="KW-0812">Transmembrane</keyword>
<feature type="transmembrane region" description="Helical" evidence="1">
    <location>
        <begin position="101"/>
        <end position="126"/>
    </location>
</feature>
<gene>
    <name evidence="2" type="ORF">ASPCADRAFT_144280</name>
</gene>
<protein>
    <submittedName>
        <fullName evidence="2">Uncharacterized protein</fullName>
    </submittedName>
</protein>
<dbReference type="PANTHER" id="PTHR32251:SF15">
    <property type="entry name" value="3-OXO-5-ALPHA-STEROID 4-DEHYDROGENASE (DUF1295)"/>
    <property type="match status" value="1"/>
</dbReference>
<evidence type="ECO:0000256" key="1">
    <source>
        <dbReference type="SAM" id="Phobius"/>
    </source>
</evidence>
<dbReference type="InterPro" id="IPR010721">
    <property type="entry name" value="UstE-like"/>
</dbReference>
<dbReference type="VEuPathDB" id="FungiDB:ASPCADRAFT_144280"/>
<accession>A0A1R3RT35</accession>
<dbReference type="PANTHER" id="PTHR32251">
    <property type="entry name" value="3-OXO-5-ALPHA-STEROID 4-DEHYDROGENASE"/>
    <property type="match status" value="1"/>
</dbReference>
<organism evidence="2 3">
    <name type="scientific">Aspergillus carbonarius (strain ITEM 5010)</name>
    <dbReference type="NCBI Taxonomy" id="602072"/>
    <lineage>
        <taxon>Eukaryota</taxon>
        <taxon>Fungi</taxon>
        <taxon>Dikarya</taxon>
        <taxon>Ascomycota</taxon>
        <taxon>Pezizomycotina</taxon>
        <taxon>Eurotiomycetes</taxon>
        <taxon>Eurotiomycetidae</taxon>
        <taxon>Eurotiales</taxon>
        <taxon>Aspergillaceae</taxon>
        <taxon>Aspergillus</taxon>
        <taxon>Aspergillus subgen. Circumdati</taxon>
    </lineage>
</organism>
<proteinExistence type="predicted"/>
<dbReference type="GO" id="GO:0016020">
    <property type="term" value="C:membrane"/>
    <property type="evidence" value="ECO:0007669"/>
    <property type="project" value="TreeGrafter"/>
</dbReference>
<keyword evidence="3" id="KW-1185">Reference proteome</keyword>
<dbReference type="Gene3D" id="1.20.120.1630">
    <property type="match status" value="1"/>
</dbReference>
<name>A0A1R3RT35_ASPC5</name>
<dbReference type="PROSITE" id="PS50244">
    <property type="entry name" value="S5A_REDUCTASE"/>
    <property type="match status" value="1"/>
</dbReference>